<protein>
    <submittedName>
        <fullName evidence="2">Uncharacterized protein</fullName>
    </submittedName>
</protein>
<keyword evidence="1" id="KW-0812">Transmembrane</keyword>
<feature type="transmembrane region" description="Helical" evidence="1">
    <location>
        <begin position="34"/>
        <end position="54"/>
    </location>
</feature>
<accession>A0A839S8G3</accession>
<sequence length="217" mass="24795">MKKFDIIFLSIAIAFIVLWIYLDDVVELRSLNWLIVKYSCIFLLTITPIVYRIIVEKYSIIGILIGVLYFGVMLLNGWQMAKRDIDKYKNSICQDKFGMTFNARRLTRGIPVIPAGWHNTSSYGFFEADWKPKNKVTGHGEKLIFFTNDYGVEFERDDYTINPKQGVPTAISILTKFAKGKGKDTISFLYSLGDSTHAITRQQADSIFSAGKIAKDY</sequence>
<feature type="transmembrane region" description="Helical" evidence="1">
    <location>
        <begin position="60"/>
        <end position="78"/>
    </location>
</feature>
<proteinExistence type="predicted"/>
<reference evidence="2" key="1">
    <citation type="submission" date="2020-08" db="EMBL/GenBank/DDBJ databases">
        <title>Genomic Encyclopedia of Type Strains, Phase III (KMG-III): the genomes of soil and plant-associated and newly described type strains.</title>
        <authorList>
            <person name="Whitman W."/>
        </authorList>
    </citation>
    <scope>NUCLEOTIDE SEQUENCE [LARGE SCALE GENOMIC DNA]</scope>
    <source>
        <strain evidence="2">CECT 8628</strain>
    </source>
</reference>
<keyword evidence="1" id="KW-0472">Membrane</keyword>
<keyword evidence="1" id="KW-1133">Transmembrane helix</keyword>
<dbReference type="AlphaFoldDB" id="A0A839S8G3"/>
<keyword evidence="3" id="KW-1185">Reference proteome</keyword>
<dbReference type="RefSeq" id="WP_183475799.1">
    <property type="nucleotide sequence ID" value="NZ_JACHWX010000002.1"/>
</dbReference>
<organism evidence="2 3">
    <name type="scientific">Mucilaginibacter gotjawali</name>
    <dbReference type="NCBI Taxonomy" id="1550579"/>
    <lineage>
        <taxon>Bacteria</taxon>
        <taxon>Pseudomonadati</taxon>
        <taxon>Bacteroidota</taxon>
        <taxon>Sphingobacteriia</taxon>
        <taxon>Sphingobacteriales</taxon>
        <taxon>Sphingobacteriaceae</taxon>
        <taxon>Mucilaginibacter</taxon>
    </lineage>
</organism>
<evidence type="ECO:0000313" key="2">
    <source>
        <dbReference type="EMBL" id="MBB3054421.1"/>
    </source>
</evidence>
<dbReference type="EMBL" id="JACHWX010000002">
    <property type="protein sequence ID" value="MBB3054421.1"/>
    <property type="molecule type" value="Genomic_DNA"/>
</dbReference>
<gene>
    <name evidence="2" type="ORF">FHS11_000831</name>
</gene>
<dbReference type="Proteomes" id="UP000539265">
    <property type="component" value="Unassembled WGS sequence"/>
</dbReference>
<feature type="transmembrane region" description="Helical" evidence="1">
    <location>
        <begin position="6"/>
        <end position="22"/>
    </location>
</feature>
<evidence type="ECO:0000313" key="3">
    <source>
        <dbReference type="Proteomes" id="UP000539265"/>
    </source>
</evidence>
<name>A0A839S8G3_9SPHI</name>
<comment type="caution">
    <text evidence="2">The sequence shown here is derived from an EMBL/GenBank/DDBJ whole genome shotgun (WGS) entry which is preliminary data.</text>
</comment>
<evidence type="ECO:0000256" key="1">
    <source>
        <dbReference type="SAM" id="Phobius"/>
    </source>
</evidence>